<organism evidence="2 3">
    <name type="scientific">Pseudohalioglobus sediminis</name>
    <dbReference type="NCBI Taxonomy" id="2606449"/>
    <lineage>
        <taxon>Bacteria</taxon>
        <taxon>Pseudomonadati</taxon>
        <taxon>Pseudomonadota</taxon>
        <taxon>Gammaproteobacteria</taxon>
        <taxon>Cellvibrionales</taxon>
        <taxon>Halieaceae</taxon>
        <taxon>Pseudohalioglobus</taxon>
    </lineage>
</organism>
<accession>A0A5B0WY17</accession>
<sequence length="350" mass="37793">MKWIRLAVVAAAVVALSGCNIVIRVGEGGSVTWNDGRSSCSAGEECIVAVTDFLFSEVFVASADSGFEFDGWRRRSRGLCGGSSGPCELSTENLPRNAAIRRLLQSDDEDFFLVAEFSPSAGGGGGSGTGNAMACFNPELLSQGTQASIEYRVSTPGEPDLNTTWEQVVVGRRNFNGQSATRIVTQFEVFVDGIRAQAELSAYVQVNQSAKRVKQLGTELEASAQGVTLTTVVTHTPYSLFRFDLTPGESYQDNYTSVVELNSPAFPPGFSQRQEFRFRDTYTYLGQESVTVPAGTYRACRWELVSRGGGETVTTEVWIDVKSGVTIRERGSDGSGLEMLRGSTLNGSRI</sequence>
<evidence type="ECO:0000313" key="2">
    <source>
        <dbReference type="EMBL" id="KAA1191913.1"/>
    </source>
</evidence>
<dbReference type="AlphaFoldDB" id="A0A5B0WY17"/>
<proteinExistence type="predicted"/>
<reference evidence="2 3" key="1">
    <citation type="submission" date="2019-09" db="EMBL/GenBank/DDBJ databases">
        <authorList>
            <person name="Chen X.-Y."/>
        </authorList>
    </citation>
    <scope>NUCLEOTIDE SEQUENCE [LARGE SCALE GENOMIC DNA]</scope>
    <source>
        <strain evidence="2 3">NY5</strain>
    </source>
</reference>
<dbReference type="RefSeq" id="WP_149611349.1">
    <property type="nucleotide sequence ID" value="NZ_VTUX01000004.1"/>
</dbReference>
<dbReference type="Proteomes" id="UP000323708">
    <property type="component" value="Unassembled WGS sequence"/>
</dbReference>
<gene>
    <name evidence="2" type="ORF">F0M18_10325</name>
</gene>
<protein>
    <recommendedName>
        <fullName evidence="4">Bacterial repeat domain-containing protein</fullName>
    </recommendedName>
</protein>
<dbReference type="Gene3D" id="2.40.360.20">
    <property type="match status" value="1"/>
</dbReference>
<name>A0A5B0WY17_9GAMM</name>
<evidence type="ECO:0000256" key="1">
    <source>
        <dbReference type="SAM" id="MobiDB-lite"/>
    </source>
</evidence>
<evidence type="ECO:0008006" key="4">
    <source>
        <dbReference type="Google" id="ProtNLM"/>
    </source>
</evidence>
<evidence type="ECO:0000313" key="3">
    <source>
        <dbReference type="Proteomes" id="UP000323708"/>
    </source>
</evidence>
<keyword evidence="3" id="KW-1185">Reference proteome</keyword>
<dbReference type="EMBL" id="VTUX01000004">
    <property type="protein sequence ID" value="KAA1191913.1"/>
    <property type="molecule type" value="Genomic_DNA"/>
</dbReference>
<comment type="caution">
    <text evidence="2">The sequence shown here is derived from an EMBL/GenBank/DDBJ whole genome shotgun (WGS) entry which is preliminary data.</text>
</comment>
<feature type="region of interest" description="Disordered" evidence="1">
    <location>
        <begin position="331"/>
        <end position="350"/>
    </location>
</feature>